<reference evidence="3" key="1">
    <citation type="submission" date="2016-02" db="EMBL/GenBank/DDBJ databases">
        <title>Draft genome sequence of Microdochium bolleyi, a fungal endophyte of beachgrass.</title>
        <authorList>
            <consortium name="DOE Joint Genome Institute"/>
            <person name="David A.S."/>
            <person name="May G."/>
            <person name="Haridas S."/>
            <person name="Lim J."/>
            <person name="Wang M."/>
            <person name="Labutti K."/>
            <person name="Lipzen A."/>
            <person name="Barry K."/>
            <person name="Grigoriev I.V."/>
        </authorList>
    </citation>
    <scope>NUCLEOTIDE SEQUENCE [LARGE SCALE GENOMIC DNA]</scope>
    <source>
        <strain evidence="3">J235TASD1</strain>
    </source>
</reference>
<proteinExistence type="predicted"/>
<protein>
    <submittedName>
        <fullName evidence="2">Uncharacterized protein</fullName>
    </submittedName>
</protein>
<organism evidence="2 3">
    <name type="scientific">Microdochium bolleyi</name>
    <dbReference type="NCBI Taxonomy" id="196109"/>
    <lineage>
        <taxon>Eukaryota</taxon>
        <taxon>Fungi</taxon>
        <taxon>Dikarya</taxon>
        <taxon>Ascomycota</taxon>
        <taxon>Pezizomycotina</taxon>
        <taxon>Sordariomycetes</taxon>
        <taxon>Xylariomycetidae</taxon>
        <taxon>Xylariales</taxon>
        <taxon>Microdochiaceae</taxon>
        <taxon>Microdochium</taxon>
    </lineage>
</organism>
<dbReference type="EMBL" id="KQ964332">
    <property type="protein sequence ID" value="KXJ84786.1"/>
    <property type="molecule type" value="Genomic_DNA"/>
</dbReference>
<evidence type="ECO:0000256" key="1">
    <source>
        <dbReference type="SAM" id="Phobius"/>
    </source>
</evidence>
<keyword evidence="1" id="KW-1133">Transmembrane helix</keyword>
<feature type="transmembrane region" description="Helical" evidence="1">
    <location>
        <begin position="49"/>
        <end position="77"/>
    </location>
</feature>
<evidence type="ECO:0000313" key="3">
    <source>
        <dbReference type="Proteomes" id="UP000070501"/>
    </source>
</evidence>
<evidence type="ECO:0000313" key="2">
    <source>
        <dbReference type="EMBL" id="KXJ84786.1"/>
    </source>
</evidence>
<keyword evidence="1" id="KW-0812">Transmembrane</keyword>
<gene>
    <name evidence="2" type="ORF">Micbo1qcDRAFT_169964</name>
</gene>
<dbReference type="AlphaFoldDB" id="A0A136IIG8"/>
<keyword evidence="1" id="KW-0472">Membrane</keyword>
<dbReference type="Proteomes" id="UP000070501">
    <property type="component" value="Unassembled WGS sequence"/>
</dbReference>
<accession>A0A136IIG8</accession>
<name>A0A136IIG8_9PEZI</name>
<keyword evidence="3" id="KW-1185">Reference proteome</keyword>
<sequence length="130" mass="14335">MPKLKDDYGILRSVLFDLPRRGDILHHIRWMALCVSLHYSDMSGELVTLIVRAISTCTLFSLGISSVVLLFVVFFMATHPPGDGLITIVADQRRVANYMAKAVTNGALIKGNGPTHTVIDAVSTQRRRAI</sequence>
<dbReference type="InParanoid" id="A0A136IIG8"/>